<evidence type="ECO:0000256" key="12">
    <source>
        <dbReference type="SAM" id="Phobius"/>
    </source>
</evidence>
<feature type="domain" description="ABC transporter" evidence="13">
    <location>
        <begin position="1172"/>
        <end position="1405"/>
    </location>
</feature>
<evidence type="ECO:0000256" key="6">
    <source>
        <dbReference type="ARBA" id="ARBA00022692"/>
    </source>
</evidence>
<keyword evidence="7" id="KW-0732">Signal</keyword>
<dbReference type="PROSITE" id="PS50893">
    <property type="entry name" value="ABC_TRANSPORTER_2"/>
    <property type="match status" value="2"/>
</dbReference>
<dbReference type="CDD" id="cd03257">
    <property type="entry name" value="ABC_NikE_OppD_transporters"/>
    <property type="match status" value="2"/>
</dbReference>
<dbReference type="Gene3D" id="3.40.50.300">
    <property type="entry name" value="P-loop containing nucleotide triphosphate hydrolases"/>
    <property type="match status" value="2"/>
</dbReference>
<feature type="transmembrane region" description="Helical" evidence="12">
    <location>
        <begin position="897"/>
        <end position="920"/>
    </location>
</feature>
<dbReference type="Gene3D" id="3.90.76.10">
    <property type="entry name" value="Dipeptide-binding Protein, Domain 1"/>
    <property type="match status" value="1"/>
</dbReference>
<evidence type="ECO:0000313" key="15">
    <source>
        <dbReference type="Proteomes" id="UP001208570"/>
    </source>
</evidence>
<evidence type="ECO:0000256" key="10">
    <source>
        <dbReference type="ARBA" id="ARBA00022989"/>
    </source>
</evidence>
<evidence type="ECO:0000256" key="7">
    <source>
        <dbReference type="ARBA" id="ARBA00022729"/>
    </source>
</evidence>
<dbReference type="GO" id="GO:0015833">
    <property type="term" value="P:peptide transport"/>
    <property type="evidence" value="ECO:0007669"/>
    <property type="project" value="InterPro"/>
</dbReference>
<protein>
    <recommendedName>
        <fullName evidence="13">ABC transporter domain-containing protein</fullName>
    </recommendedName>
</protein>
<dbReference type="Pfam" id="PF00528">
    <property type="entry name" value="BPD_transp_1"/>
    <property type="match status" value="1"/>
</dbReference>
<evidence type="ECO:0000256" key="11">
    <source>
        <dbReference type="ARBA" id="ARBA00023136"/>
    </source>
</evidence>
<dbReference type="NCBIfam" id="NF008453">
    <property type="entry name" value="PRK11308.1"/>
    <property type="match status" value="2"/>
</dbReference>
<keyword evidence="15" id="KW-1185">Reference proteome</keyword>
<keyword evidence="9" id="KW-0067">ATP-binding</keyword>
<dbReference type="Pfam" id="PF00005">
    <property type="entry name" value="ABC_tran"/>
    <property type="match status" value="2"/>
</dbReference>
<dbReference type="FunFam" id="3.90.76.10:FF:000001">
    <property type="entry name" value="Oligopeptide ABC transporter substrate-binding protein"/>
    <property type="match status" value="1"/>
</dbReference>
<dbReference type="InterPro" id="IPR017871">
    <property type="entry name" value="ABC_transporter-like_CS"/>
</dbReference>
<dbReference type="SUPFAM" id="SSF52540">
    <property type="entry name" value="P-loop containing nucleoside triphosphate hydrolases"/>
    <property type="match status" value="2"/>
</dbReference>
<dbReference type="GO" id="GO:0005886">
    <property type="term" value="C:plasma membrane"/>
    <property type="evidence" value="ECO:0007669"/>
    <property type="project" value="UniProtKB-SubCell"/>
</dbReference>
<evidence type="ECO:0000256" key="9">
    <source>
        <dbReference type="ARBA" id="ARBA00022840"/>
    </source>
</evidence>
<dbReference type="Gene3D" id="2.120.10.30">
    <property type="entry name" value="TolB, C-terminal domain"/>
    <property type="match status" value="1"/>
</dbReference>
<dbReference type="CDD" id="cd06261">
    <property type="entry name" value="TM_PBP2"/>
    <property type="match status" value="1"/>
</dbReference>
<dbReference type="FunFam" id="3.10.105.10:FF:000001">
    <property type="entry name" value="Oligopeptide ABC transporter, oligopeptide-binding protein"/>
    <property type="match status" value="1"/>
</dbReference>
<dbReference type="NCBIfam" id="TIGR01727">
    <property type="entry name" value="oligo_HPY"/>
    <property type="match status" value="2"/>
</dbReference>
<dbReference type="InterPro" id="IPR003593">
    <property type="entry name" value="AAA+_ATPase"/>
</dbReference>
<comment type="caution">
    <text evidence="14">The sequence shown here is derived from an EMBL/GenBank/DDBJ whole genome shotgun (WGS) entry which is preliminary data.</text>
</comment>
<dbReference type="CDD" id="cd08504">
    <property type="entry name" value="PBP2_OppA"/>
    <property type="match status" value="1"/>
</dbReference>
<dbReference type="InterPro" id="IPR012938">
    <property type="entry name" value="Glc/Sorbosone_DH"/>
</dbReference>
<evidence type="ECO:0000256" key="2">
    <source>
        <dbReference type="ARBA" id="ARBA00004202"/>
    </source>
</evidence>
<organism evidence="14 15">
    <name type="scientific">Paralvinella palmiformis</name>
    <dbReference type="NCBI Taxonomy" id="53620"/>
    <lineage>
        <taxon>Eukaryota</taxon>
        <taxon>Metazoa</taxon>
        <taxon>Spiralia</taxon>
        <taxon>Lophotrochozoa</taxon>
        <taxon>Annelida</taxon>
        <taxon>Polychaeta</taxon>
        <taxon>Sedentaria</taxon>
        <taxon>Canalipalpata</taxon>
        <taxon>Terebellida</taxon>
        <taxon>Terebelliformia</taxon>
        <taxon>Alvinellidae</taxon>
        <taxon>Paralvinella</taxon>
    </lineage>
</organism>
<evidence type="ECO:0000259" key="13">
    <source>
        <dbReference type="PROSITE" id="PS50893"/>
    </source>
</evidence>
<dbReference type="GO" id="GO:0016887">
    <property type="term" value="F:ATP hydrolysis activity"/>
    <property type="evidence" value="ECO:0007669"/>
    <property type="project" value="InterPro"/>
</dbReference>
<dbReference type="Pfam" id="PF07995">
    <property type="entry name" value="GSDH"/>
    <property type="match status" value="1"/>
</dbReference>
<evidence type="ECO:0000256" key="5">
    <source>
        <dbReference type="ARBA" id="ARBA00022475"/>
    </source>
</evidence>
<gene>
    <name evidence="14" type="ORF">LSH36_583g00025</name>
</gene>
<dbReference type="Pfam" id="PF08352">
    <property type="entry name" value="oligo_HPY"/>
    <property type="match status" value="2"/>
</dbReference>
<evidence type="ECO:0000256" key="1">
    <source>
        <dbReference type="ARBA" id="ARBA00004141"/>
    </source>
</evidence>
<dbReference type="Pfam" id="PF00496">
    <property type="entry name" value="SBP_bac_5"/>
    <property type="match status" value="1"/>
</dbReference>
<dbReference type="InterPro" id="IPR050388">
    <property type="entry name" value="ABC_Ni/Peptide_Import"/>
</dbReference>
<dbReference type="FunFam" id="3.40.50.300:FF:000016">
    <property type="entry name" value="Oligopeptide ABC transporter ATP-binding component"/>
    <property type="match status" value="1"/>
</dbReference>
<evidence type="ECO:0000256" key="3">
    <source>
        <dbReference type="ARBA" id="ARBA00005695"/>
    </source>
</evidence>
<sequence>MENLGARVLIGYDGKIYITLGDQENPDKAQNLHTLAGKTIRLNKDGTVPINNPFRYKADARTEIYTFGHRNPVGLAMHPITKQLYIFEAGASGYDRVEGGDELNLLIKGHNYGWPIIYQDKKRKGMEVPLVQFTPSNIPGDMIIYDGTMFPQWQGDLFVANNRGPVYHVKMQDGKVIGYTDLGIIMGSALAVDVDGSILVGGTNEESSFIIGNGAEPESLDPQLISGVPEHRIYMGLFEGLVIPDPKTALPLPGVAKEWTISEDGTMFTFSLRKTTWSDGTPITAYDFVKSWLRILNPKTAAAYAWFPAMFIKGAESYNSGKAGPEVVQVRALDDYTFQFETVGPIPYAVKALTHYAFAVVPMHAIEKFGKEWTQPENFVGNGPYLLKEWKPQERIVLEKNPGYWNASQIKTKRVIFLPVESSTTMYSMYQNGEMDWATTVPLEQLETAQLRSDYQSFPLLATYYYVFQTQKAPFDDARVRKALSLAFNRDELTREITKGGQVPAYGIVPPISEYSQITGLGKEDITRAKKLLADAGYPNGKNFPKVQLLYNTSEAHKAIAEYIQQQWKENLNVDIELVNQEWKTYLSTRRKGEFQIARAGWVGDYNDPNTFLDMFVTGSALNGGRYASQQYDVLIKRSTQLRGNKPPGGPLDTERSLPPQIQQNIEKKFHLDESWMKQYVRYLGDLILHGDLGPSYRYMDRDDDFIRTARAKGLNMPTIISRHVLKGTLLPIASYIGPTFAAMLTGSVVIESIFRIPGIGKFFVQSAFNRDYTMIIEHRDLPPSLFKTAGKLWYEREKAYLIGKAEKEQRELTKEEKERLMQIEARIPVETRIINGKKEYIHQRHYLFGTDYLGRDLLSRVIFGSQVSIAVGVIGTITAILIGVLAGAVAESFLSFLGLGISAPYASWGTLIADSIAAMDVAPWRLFFPSAAMSLFLLAMNFLGDGLRDAFDPKREVLGIVGESGSGKTVTGMSIMRLLQQSEGSSIKGKIVFEGTDLLKLSEKNMQNIRGNKIAMIFQDPMTSLNPFLRVSTQIMEVLVRHKHMSKRKAHQEAVRLLKMVSIPQPERRVDNYPHQFSGGMRQRIVIAMAISCKPHILIADEPTTALDVTIQAQVLDIIKELKDKINTAVILITHDLGVVAGLCDRVHVMYAGRMMEKGTVHQIFSDPKHPYTQGLLHSLPRIDQNKDELLSSIPGQAPNLITLSGGCPFFPRCTERMDICLNTYPEGQKLLEIRRHIQMIFQDPYSSLDPRMTVGTIIAEPLEIFSRRGILSFNKTQIQEQVDELLQTVKLSPHMKNRYPHEFSGGQRQRIGIARALALRPQLLLADEPVSALDVSIQAQIINLLRDLQRTFSLTFVFIAHDLALVRYIADRVIIMYLGHVVEQAATEDIFANPLHPYTKALLSAIPIPDPNVEKKRKRILLSGEVSLPSREQKGCIFYDRCPSRMAICKQHNPAFVSISKGHKTACFLYSKEEIGKDSSTGI</sequence>
<keyword evidence="10 12" id="KW-1133">Transmembrane helix</keyword>
<dbReference type="GO" id="GO:0005524">
    <property type="term" value="F:ATP binding"/>
    <property type="evidence" value="ECO:0007669"/>
    <property type="project" value="UniProtKB-KW"/>
</dbReference>
<keyword evidence="8" id="KW-0547">Nucleotide-binding</keyword>
<dbReference type="InterPro" id="IPR011042">
    <property type="entry name" value="6-blade_b-propeller_TolB-like"/>
</dbReference>
<name>A0AAD9J6H6_9ANNE</name>
<evidence type="ECO:0000256" key="8">
    <source>
        <dbReference type="ARBA" id="ARBA00022741"/>
    </source>
</evidence>
<dbReference type="InterPro" id="IPR013563">
    <property type="entry name" value="Oligopep_ABC_C"/>
</dbReference>
<feature type="transmembrane region" description="Helical" evidence="12">
    <location>
        <begin position="868"/>
        <end position="891"/>
    </location>
</feature>
<dbReference type="SUPFAM" id="SSF50952">
    <property type="entry name" value="Soluble quinoprotein glucose dehydrogenase"/>
    <property type="match status" value="1"/>
</dbReference>
<proteinExistence type="inferred from homology"/>
<dbReference type="EMBL" id="JAODUP010000583">
    <property type="protein sequence ID" value="KAK2146760.1"/>
    <property type="molecule type" value="Genomic_DNA"/>
</dbReference>
<dbReference type="SUPFAM" id="SSF53850">
    <property type="entry name" value="Periplasmic binding protein-like II"/>
    <property type="match status" value="1"/>
</dbReference>
<dbReference type="SMART" id="SM00382">
    <property type="entry name" value="AAA"/>
    <property type="match status" value="2"/>
</dbReference>
<evidence type="ECO:0000256" key="4">
    <source>
        <dbReference type="ARBA" id="ARBA00022448"/>
    </source>
</evidence>
<dbReference type="InterPro" id="IPR000515">
    <property type="entry name" value="MetI-like"/>
</dbReference>
<feature type="domain" description="ABC transporter" evidence="13">
    <location>
        <begin position="927"/>
        <end position="1178"/>
    </location>
</feature>
<dbReference type="InterPro" id="IPR003439">
    <property type="entry name" value="ABC_transporter-like_ATP-bd"/>
</dbReference>
<evidence type="ECO:0000313" key="14">
    <source>
        <dbReference type="EMBL" id="KAK2146760.1"/>
    </source>
</evidence>
<dbReference type="Gene3D" id="3.10.105.10">
    <property type="entry name" value="Dipeptide-binding Protein, Domain 3"/>
    <property type="match status" value="1"/>
</dbReference>
<dbReference type="Proteomes" id="UP001208570">
    <property type="component" value="Unassembled WGS sequence"/>
</dbReference>
<dbReference type="InterPro" id="IPR027417">
    <property type="entry name" value="P-loop_NTPase"/>
</dbReference>
<dbReference type="InterPro" id="IPR000914">
    <property type="entry name" value="SBP_5_dom"/>
</dbReference>
<dbReference type="Gene3D" id="3.40.190.10">
    <property type="entry name" value="Periplasmic binding protein-like II"/>
    <property type="match status" value="1"/>
</dbReference>
<dbReference type="InterPro" id="IPR011041">
    <property type="entry name" value="Quinoprot_gluc/sorb_DH_b-prop"/>
</dbReference>
<comment type="similarity">
    <text evidence="3">Belongs to the bacterial solute-binding protein 5 family.</text>
</comment>
<accession>A0AAD9J6H6</accession>
<dbReference type="PANTHER" id="PTHR43297">
    <property type="entry name" value="OLIGOPEPTIDE TRANSPORT ATP-BINDING PROTEIN APPD"/>
    <property type="match status" value="1"/>
</dbReference>
<keyword evidence="4" id="KW-0813">Transport</keyword>
<keyword evidence="11 12" id="KW-0472">Membrane</keyword>
<keyword evidence="5" id="KW-1003">Cell membrane</keyword>
<keyword evidence="6 12" id="KW-0812">Transmembrane</keyword>
<dbReference type="PANTHER" id="PTHR43297:SF2">
    <property type="entry name" value="DIPEPTIDE TRANSPORT ATP-BINDING PROTEIN DPPD"/>
    <property type="match status" value="1"/>
</dbReference>
<reference evidence="14" key="1">
    <citation type="journal article" date="2023" name="Mol. Biol. Evol.">
        <title>Third-Generation Sequencing Reveals the Adaptive Role of the Epigenome in Three Deep-Sea Polychaetes.</title>
        <authorList>
            <person name="Perez M."/>
            <person name="Aroh O."/>
            <person name="Sun Y."/>
            <person name="Lan Y."/>
            <person name="Juniper S.K."/>
            <person name="Young C.R."/>
            <person name="Angers B."/>
            <person name="Qian P.Y."/>
        </authorList>
    </citation>
    <scope>NUCLEOTIDE SEQUENCE</scope>
    <source>
        <strain evidence="14">P08H-3</strain>
    </source>
</reference>
<dbReference type="GO" id="GO:0055085">
    <property type="term" value="P:transmembrane transport"/>
    <property type="evidence" value="ECO:0007669"/>
    <property type="project" value="InterPro"/>
</dbReference>
<comment type="subcellular location">
    <subcellularLocation>
        <location evidence="2">Cell membrane</location>
        <topology evidence="2">Peripheral membrane protein</topology>
    </subcellularLocation>
    <subcellularLocation>
        <location evidence="1">Membrane</location>
        <topology evidence="1">Multi-pass membrane protein</topology>
    </subcellularLocation>
</comment>
<dbReference type="PROSITE" id="PS00211">
    <property type="entry name" value="ABC_TRANSPORTER_1"/>
    <property type="match status" value="2"/>
</dbReference>